<sequence>MSSSCANYGFTNGSTCACPPGFGGSDCSQPACGGNIFQGSSRPLTPKPTVANGYPNITASGCSCETGWTGTTCNVCQTAQACQTGFGSTSSSSSSLTGLGSQDGQNHTLTCSTTPRVYAAGQMSCSVQNPTLQSLYPLDSTLTILRTLNASFTPSPNVSAFGESGSIYAQLFYAGEEQFYCTADSCTQGLGDSTGSSDWNCQNLKCTCFANSTFCGAVPITNLSTILNSLSGNVEISCDAPDSSGSTSCSFKQAVITNVFGPSGLTLAGCSFGECVSQAVIDTTSSNSTSSDASHGTSLSGGVIAGLAVVGGLVAIALAFLLFGFYKQRQAKRDNVGNWLHKTGGIGISWTNLSYFVPTGYGRATIRRKSTSGGDIKTVLDDVSGNLAPGHMMAILGPSGAGKTTLIEILAGKNKVGRMTGEVAFPTSNSGAKEPTVGFVPQQDILPAKLTVYEAILFVARLRLPECIPLSEQVARVDDVIEKLGLSHVRDVRIGDGEKRGISGGEMRRVSIGLELVARPDILLLDEPTSGLDSVSASKVARVLQGLAHDPESPTAVIASIHQPSSQLYQTFDQVMLLSHGRTLYTGSGGLAPAHHFSSKGIAYQQGYNVADYLLDIASDPPVSLFQTTEGTTKESSTEKVLEGGSAELEKGFGLSRLGTLPKSSVTVAKSRSRCATTFLTQLQVLSGREWKFLRRDYTLFVTHVSVSAVLGVFVGGLYFQTGITIAGFQSRVGCLFFLGALVAFSTLSALYRVVDTRPLFLRERSSAYYSPTSWLLSRFIFDVVPLRIVPTLIVSIITYWMAGLAHDAAHFFKFLFIIVLYTLVMTLFNFLLGCLFTNGGIAILLSALTALYQMTYAGFFVHLNDIPPVLRWLQWLCPLKYTLEALSVNEVGSGLMIQDTLEGVPVNVSASLIMNMLFGFGSNNYYRDVLVLFAFIAGFGVGVILVVYLKVRERR</sequence>
<keyword evidence="2" id="KW-1185">Reference proteome</keyword>
<proteinExistence type="predicted"/>
<evidence type="ECO:0000313" key="1">
    <source>
        <dbReference type="EMBL" id="KAI0093810.1"/>
    </source>
</evidence>
<protein>
    <submittedName>
        <fullName evidence="1">ABC transporter</fullName>
    </submittedName>
</protein>
<gene>
    <name evidence="1" type="ORF">BDY19DRAFT_919056</name>
</gene>
<evidence type="ECO:0000313" key="2">
    <source>
        <dbReference type="Proteomes" id="UP001055072"/>
    </source>
</evidence>
<dbReference type="EMBL" id="MU274901">
    <property type="protein sequence ID" value="KAI0093810.1"/>
    <property type="molecule type" value="Genomic_DNA"/>
</dbReference>
<comment type="caution">
    <text evidence="1">The sequence shown here is derived from an EMBL/GenBank/DDBJ whole genome shotgun (WGS) entry which is preliminary data.</text>
</comment>
<dbReference type="Proteomes" id="UP001055072">
    <property type="component" value="Unassembled WGS sequence"/>
</dbReference>
<name>A0ACB8UI95_9APHY</name>
<reference evidence="1" key="1">
    <citation type="journal article" date="2021" name="Environ. Microbiol.">
        <title>Gene family expansions and transcriptome signatures uncover fungal adaptations to wood decay.</title>
        <authorList>
            <person name="Hage H."/>
            <person name="Miyauchi S."/>
            <person name="Viragh M."/>
            <person name="Drula E."/>
            <person name="Min B."/>
            <person name="Chaduli D."/>
            <person name="Navarro D."/>
            <person name="Favel A."/>
            <person name="Norest M."/>
            <person name="Lesage-Meessen L."/>
            <person name="Balint B."/>
            <person name="Merenyi Z."/>
            <person name="de Eugenio L."/>
            <person name="Morin E."/>
            <person name="Martinez A.T."/>
            <person name="Baldrian P."/>
            <person name="Stursova M."/>
            <person name="Martinez M.J."/>
            <person name="Novotny C."/>
            <person name="Magnuson J.K."/>
            <person name="Spatafora J.W."/>
            <person name="Maurice S."/>
            <person name="Pangilinan J."/>
            <person name="Andreopoulos W."/>
            <person name="LaButti K."/>
            <person name="Hundley H."/>
            <person name="Na H."/>
            <person name="Kuo A."/>
            <person name="Barry K."/>
            <person name="Lipzen A."/>
            <person name="Henrissat B."/>
            <person name="Riley R."/>
            <person name="Ahrendt S."/>
            <person name="Nagy L.G."/>
            <person name="Grigoriev I.V."/>
            <person name="Martin F."/>
            <person name="Rosso M.N."/>
        </authorList>
    </citation>
    <scope>NUCLEOTIDE SEQUENCE</scope>
    <source>
        <strain evidence="1">CBS 384.51</strain>
    </source>
</reference>
<accession>A0ACB8UI95</accession>
<organism evidence="1 2">
    <name type="scientific">Irpex rosettiformis</name>
    <dbReference type="NCBI Taxonomy" id="378272"/>
    <lineage>
        <taxon>Eukaryota</taxon>
        <taxon>Fungi</taxon>
        <taxon>Dikarya</taxon>
        <taxon>Basidiomycota</taxon>
        <taxon>Agaricomycotina</taxon>
        <taxon>Agaricomycetes</taxon>
        <taxon>Polyporales</taxon>
        <taxon>Irpicaceae</taxon>
        <taxon>Irpex</taxon>
    </lineage>
</organism>